<dbReference type="EMBL" id="VSSQ01006391">
    <property type="protein sequence ID" value="MPM32544.1"/>
    <property type="molecule type" value="Genomic_DNA"/>
</dbReference>
<protein>
    <submittedName>
        <fullName evidence="2">Uncharacterized protein</fullName>
    </submittedName>
</protein>
<name>A0A644Z323_9ZZZZ</name>
<gene>
    <name evidence="2" type="ORF">SDC9_79108</name>
</gene>
<keyword evidence="1" id="KW-1133">Transmembrane helix</keyword>
<keyword evidence="1" id="KW-0472">Membrane</keyword>
<comment type="caution">
    <text evidence="2">The sequence shown here is derived from an EMBL/GenBank/DDBJ whole genome shotgun (WGS) entry which is preliminary data.</text>
</comment>
<organism evidence="2">
    <name type="scientific">bioreactor metagenome</name>
    <dbReference type="NCBI Taxonomy" id="1076179"/>
    <lineage>
        <taxon>unclassified sequences</taxon>
        <taxon>metagenomes</taxon>
        <taxon>ecological metagenomes</taxon>
    </lineage>
</organism>
<proteinExistence type="predicted"/>
<feature type="transmembrane region" description="Helical" evidence="1">
    <location>
        <begin position="40"/>
        <end position="65"/>
    </location>
</feature>
<accession>A0A644Z323</accession>
<keyword evidence="1" id="KW-0812">Transmembrane</keyword>
<reference evidence="2" key="1">
    <citation type="submission" date="2019-08" db="EMBL/GenBank/DDBJ databases">
        <authorList>
            <person name="Kucharzyk K."/>
            <person name="Murdoch R.W."/>
            <person name="Higgins S."/>
            <person name="Loffler F."/>
        </authorList>
    </citation>
    <scope>NUCLEOTIDE SEQUENCE</scope>
</reference>
<dbReference type="AlphaFoldDB" id="A0A644Z323"/>
<sequence length="118" mass="13670">MLHSGSQCNFYGQGVFFWNLDQFGDGTTDTRNTFPSPQHFLYALIITGIAVVQLLLALTPCFRLLQIPGYGIQLRIQLLEFGYELEAILFAVLQFRFQIGVLFNKRDVFLIQRLLFRF</sequence>
<evidence type="ECO:0000313" key="2">
    <source>
        <dbReference type="EMBL" id="MPM32544.1"/>
    </source>
</evidence>
<evidence type="ECO:0000256" key="1">
    <source>
        <dbReference type="SAM" id="Phobius"/>
    </source>
</evidence>